<accession>A0AAE3SYP0</accession>
<dbReference type="PIRSF" id="PIRSF000337">
    <property type="entry name" value="NTA_MOA"/>
    <property type="match status" value="1"/>
</dbReference>
<keyword evidence="1" id="KW-0285">Flavoprotein</keyword>
<dbReference type="Pfam" id="PF00296">
    <property type="entry name" value="Bac_luciferase"/>
    <property type="match status" value="1"/>
</dbReference>
<name>A0AAE3SYP0_9HYPH</name>
<reference evidence="7" key="1">
    <citation type="submission" date="2022-07" db="EMBL/GenBank/DDBJ databases">
        <title>Ectorhizobium quercum gen.nov., sp. nov.</title>
        <authorList>
            <person name="Ma T."/>
            <person name="Li Y."/>
        </authorList>
    </citation>
    <scope>NUCLEOTIDE SEQUENCE</scope>
    <source>
        <strain evidence="7">BDR2-2</strain>
    </source>
</reference>
<dbReference type="PANTHER" id="PTHR30011">
    <property type="entry name" value="ALKANESULFONATE MONOOXYGENASE-RELATED"/>
    <property type="match status" value="1"/>
</dbReference>
<dbReference type="EMBL" id="JANFPI010000010">
    <property type="protein sequence ID" value="MCX8999745.1"/>
    <property type="molecule type" value="Genomic_DNA"/>
</dbReference>
<evidence type="ECO:0000256" key="4">
    <source>
        <dbReference type="ARBA" id="ARBA00023033"/>
    </source>
</evidence>
<dbReference type="InterPro" id="IPR051260">
    <property type="entry name" value="Diverse_substr_monoxygenases"/>
</dbReference>
<evidence type="ECO:0000256" key="2">
    <source>
        <dbReference type="ARBA" id="ARBA00022643"/>
    </source>
</evidence>
<evidence type="ECO:0000256" key="5">
    <source>
        <dbReference type="ARBA" id="ARBA00033748"/>
    </source>
</evidence>
<sequence length="334" mass="36355">MKQLHLVHILGPDSLEAGADASRLRVLAGIARHLERAGFAALILPNENGPEAVRAGRPFLPCEPFTVCGALAASTRSIGLVAAVPASTSEPYNVARRLASLDHISRGRMGWNLTQAVDRFSEQYGDHSHPPRPETLERACEFTEVVEALWDSWSSEAIIVRPGGASGVDGKSNRPISHEGTFYKVKGPLDVPRPPQGHPVCFQEVKPGENPAFAARFADVVMPDIRSREEMEAFRLAFQAEADANGCPAKRVRFMPQLSVSADDGIGAVLRKITDWFQAGLVDGFCVRGPCIHLFTEEIIPQLRAQGLLDEQEVHPFLCDRLGFGKSPVRAVSP</sequence>
<dbReference type="InterPro" id="IPR011251">
    <property type="entry name" value="Luciferase-like_dom"/>
</dbReference>
<dbReference type="InterPro" id="IPR036661">
    <property type="entry name" value="Luciferase-like_sf"/>
</dbReference>
<evidence type="ECO:0000256" key="1">
    <source>
        <dbReference type="ARBA" id="ARBA00022630"/>
    </source>
</evidence>
<dbReference type="Proteomes" id="UP001208771">
    <property type="component" value="Unassembled WGS sequence"/>
</dbReference>
<evidence type="ECO:0000313" key="8">
    <source>
        <dbReference type="Proteomes" id="UP001208771"/>
    </source>
</evidence>
<organism evidence="7 8">
    <name type="scientific">Ectorhizobium quercum</name>
    <dbReference type="NCBI Taxonomy" id="2965071"/>
    <lineage>
        <taxon>Bacteria</taxon>
        <taxon>Pseudomonadati</taxon>
        <taxon>Pseudomonadota</taxon>
        <taxon>Alphaproteobacteria</taxon>
        <taxon>Hyphomicrobiales</taxon>
        <taxon>Rhizobiaceae</taxon>
        <taxon>Ectorhizobium</taxon>
    </lineage>
</organism>
<gene>
    <name evidence="7" type="ORF">NOF55_21805</name>
</gene>
<keyword evidence="2" id="KW-0288">FMN</keyword>
<keyword evidence="8" id="KW-1185">Reference proteome</keyword>
<evidence type="ECO:0000259" key="6">
    <source>
        <dbReference type="Pfam" id="PF00296"/>
    </source>
</evidence>
<comment type="similarity">
    <text evidence="5">Belongs to the NtaA/SnaA/DszA monooxygenase family.</text>
</comment>
<dbReference type="AlphaFoldDB" id="A0AAE3SYP0"/>
<proteinExistence type="inferred from homology"/>
<dbReference type="Gene3D" id="3.20.20.30">
    <property type="entry name" value="Luciferase-like domain"/>
    <property type="match status" value="1"/>
</dbReference>
<feature type="domain" description="Luciferase-like" evidence="6">
    <location>
        <begin position="20"/>
        <end position="279"/>
    </location>
</feature>
<keyword evidence="3" id="KW-0560">Oxidoreductase</keyword>
<comment type="caution">
    <text evidence="7">The sequence shown here is derived from an EMBL/GenBank/DDBJ whole genome shotgun (WGS) entry which is preliminary data.</text>
</comment>
<dbReference type="GO" id="GO:0016705">
    <property type="term" value="F:oxidoreductase activity, acting on paired donors, with incorporation or reduction of molecular oxygen"/>
    <property type="evidence" value="ECO:0007669"/>
    <property type="project" value="InterPro"/>
</dbReference>
<dbReference type="SUPFAM" id="SSF51679">
    <property type="entry name" value="Bacterial luciferase-like"/>
    <property type="match status" value="1"/>
</dbReference>
<dbReference type="RefSeq" id="WP_306413239.1">
    <property type="nucleotide sequence ID" value="NZ_JANFPI010000010.1"/>
</dbReference>
<dbReference type="GO" id="GO:0004497">
    <property type="term" value="F:monooxygenase activity"/>
    <property type="evidence" value="ECO:0007669"/>
    <property type="project" value="UniProtKB-KW"/>
</dbReference>
<evidence type="ECO:0000313" key="7">
    <source>
        <dbReference type="EMBL" id="MCX8999745.1"/>
    </source>
</evidence>
<dbReference type="PANTHER" id="PTHR30011:SF16">
    <property type="entry name" value="C2H2 FINGER DOMAIN TRANSCRIPTION FACTOR (EUROFUNG)-RELATED"/>
    <property type="match status" value="1"/>
</dbReference>
<protein>
    <submittedName>
        <fullName evidence="7">LLM class flavin-dependent oxidoreductase</fullName>
    </submittedName>
</protein>
<evidence type="ECO:0000256" key="3">
    <source>
        <dbReference type="ARBA" id="ARBA00023002"/>
    </source>
</evidence>
<dbReference type="InterPro" id="IPR016215">
    <property type="entry name" value="NTA_MOA"/>
</dbReference>
<keyword evidence="4" id="KW-0503">Monooxygenase</keyword>